<dbReference type="InterPro" id="IPR028053">
    <property type="entry name" value="Membr_insert_YidC_N"/>
</dbReference>
<dbReference type="HAMAP" id="MF_01810">
    <property type="entry name" value="YidC_type1"/>
    <property type="match status" value="1"/>
</dbReference>
<dbReference type="Pfam" id="PF02096">
    <property type="entry name" value="60KD_IMP"/>
    <property type="match status" value="1"/>
</dbReference>
<keyword evidence="6 13" id="KW-0812">Transmembrane</keyword>
<reference evidence="16" key="1">
    <citation type="submission" date="2023-06" db="EMBL/GenBank/DDBJ databases">
        <title>Cytophagales bacterium Strain LB-30, isolated from soil.</title>
        <authorList>
            <person name="Liu B."/>
        </authorList>
    </citation>
    <scope>NUCLEOTIDE SEQUENCE</scope>
    <source>
        <strain evidence="16">LB-30</strain>
    </source>
</reference>
<dbReference type="InterPro" id="IPR028055">
    <property type="entry name" value="YidC/Oxa/ALB_C"/>
</dbReference>
<dbReference type="InterPro" id="IPR001708">
    <property type="entry name" value="YidC/ALB3/OXA1/COX18"/>
</dbReference>
<comment type="subunit">
    <text evidence="13">Interacts with the Sec translocase complex via SecD. Specifically interacts with transmembrane segments of nascent integral membrane proteins during membrane integration.</text>
</comment>
<feature type="transmembrane region" description="Helical" evidence="13">
    <location>
        <begin position="361"/>
        <end position="381"/>
    </location>
</feature>
<evidence type="ECO:0000256" key="3">
    <source>
        <dbReference type="ARBA" id="ARBA00015325"/>
    </source>
</evidence>
<evidence type="ECO:0000256" key="13">
    <source>
        <dbReference type="HAMAP-Rule" id="MF_01810"/>
    </source>
</evidence>
<dbReference type="Gene3D" id="2.70.98.90">
    <property type="match status" value="1"/>
</dbReference>
<keyword evidence="5 13" id="KW-1003">Cell membrane</keyword>
<keyword evidence="10 13" id="KW-0143">Chaperone</keyword>
<accession>A0ABT8F4C9</accession>
<evidence type="ECO:0000259" key="15">
    <source>
        <dbReference type="Pfam" id="PF14849"/>
    </source>
</evidence>
<evidence type="ECO:0000256" key="2">
    <source>
        <dbReference type="ARBA" id="ARBA00010527"/>
    </source>
</evidence>
<keyword evidence="17" id="KW-1185">Reference proteome</keyword>
<keyword evidence="7 13" id="KW-0653">Protein transport</keyword>
<evidence type="ECO:0000313" key="16">
    <source>
        <dbReference type="EMBL" id="MDN4165260.1"/>
    </source>
</evidence>
<dbReference type="EMBL" id="JAUHJS010000003">
    <property type="protein sequence ID" value="MDN4165260.1"/>
    <property type="molecule type" value="Genomic_DNA"/>
</dbReference>
<keyword evidence="8 13" id="KW-1133">Transmembrane helix</keyword>
<sequence>MDRNQTIGLVLMSMLVLIYFQFFAPKPEIPLEENPPIEQSISTEASPALSPVITAIDSAARQEKLAQMGTLATAAEGEEKEVVLENQLVQFTFSTKGGMVKKVVLKDFQTYTKEPLVLIDELNNTQSLTLPLANPIAINDLYFTASASETRVENDTLTLRFSVATETGTLVQEYTLAPNSYELGYKLITSQSGQNFTSNSALFAWSENMKKLENDLQDSRNKSSVNYYTNTGNFETVGANGIDLTEESPEESVRWIALKQKFFTAALISKDNFKVNFIRTEGKESDTTYVKNTSFESVVSLEDLEKGNLSFYYGPNNYKILKKVTEGFSENIDLGWALFSWINKFVIIQVFQFLEKYISNYGIIIILLVLFIKLILSPLSYSSYLSMAKMKILKPELDELKEKYGDDMQKIQSEQMQLYSKAGVNPLSGCIPLLLQMPILLAMFNFFPNSIELRQEAFLWADDLSTYDNILNLPFSIPFYGSHVSLFTILMTASTILYTWSNNQVSTVTGPMKQLSYIMPVMFMFVLNSFPASLSFYYFVSNMVTFGQQYIIRQFVDEEKLKKIMEENKKKNQNKTKSSFQQRIEEAMKASKEAKGKK</sequence>
<organism evidence="16 17">
    <name type="scientific">Shiella aurantiaca</name>
    <dbReference type="NCBI Taxonomy" id="3058365"/>
    <lineage>
        <taxon>Bacteria</taxon>
        <taxon>Pseudomonadati</taxon>
        <taxon>Bacteroidota</taxon>
        <taxon>Cytophagia</taxon>
        <taxon>Cytophagales</taxon>
        <taxon>Shiellaceae</taxon>
        <taxon>Shiella</taxon>
    </lineage>
</organism>
<evidence type="ECO:0000256" key="11">
    <source>
        <dbReference type="ARBA" id="ARBA00033245"/>
    </source>
</evidence>
<feature type="transmembrane region" description="Helical" evidence="13">
    <location>
        <begin position="477"/>
        <end position="497"/>
    </location>
</feature>
<evidence type="ECO:0000256" key="12">
    <source>
        <dbReference type="ARBA" id="ARBA00033342"/>
    </source>
</evidence>
<evidence type="ECO:0000256" key="10">
    <source>
        <dbReference type="ARBA" id="ARBA00023186"/>
    </source>
</evidence>
<keyword evidence="4 13" id="KW-0813">Transport</keyword>
<evidence type="ECO:0000256" key="4">
    <source>
        <dbReference type="ARBA" id="ARBA00022448"/>
    </source>
</evidence>
<dbReference type="CDD" id="cd19961">
    <property type="entry name" value="EcYidC-like_peri"/>
    <property type="match status" value="1"/>
</dbReference>
<dbReference type="NCBIfam" id="TIGR03593">
    <property type="entry name" value="yidC_nterm"/>
    <property type="match status" value="1"/>
</dbReference>
<proteinExistence type="inferred from homology"/>
<dbReference type="InterPro" id="IPR019998">
    <property type="entry name" value="Membr_insert_YidC"/>
</dbReference>
<feature type="transmembrane region" description="Helical" evidence="13">
    <location>
        <begin position="7"/>
        <end position="24"/>
    </location>
</feature>
<comment type="caution">
    <text evidence="16">The sequence shown here is derived from an EMBL/GenBank/DDBJ whole genome shotgun (WGS) entry which is preliminary data.</text>
</comment>
<dbReference type="NCBIfam" id="TIGR03592">
    <property type="entry name" value="yidC_oxa1_cterm"/>
    <property type="match status" value="1"/>
</dbReference>
<dbReference type="PANTHER" id="PTHR12428:SF65">
    <property type="entry name" value="CYTOCHROME C OXIDASE ASSEMBLY PROTEIN COX18, MITOCHONDRIAL"/>
    <property type="match status" value="1"/>
</dbReference>
<keyword evidence="9 13" id="KW-0472">Membrane</keyword>
<dbReference type="PRINTS" id="PR00701">
    <property type="entry name" value="60KDINNERMP"/>
</dbReference>
<comment type="subcellular location">
    <subcellularLocation>
        <location evidence="1">Cell inner membrane</location>
        <topology evidence="1">Multi-pass membrane protein</topology>
    </subcellularLocation>
    <subcellularLocation>
        <location evidence="13">Cell membrane</location>
        <topology evidence="13">Multi-pass membrane protein</topology>
    </subcellularLocation>
</comment>
<dbReference type="CDD" id="cd20070">
    <property type="entry name" value="5TM_YidC_Alb3"/>
    <property type="match status" value="1"/>
</dbReference>
<evidence type="ECO:0000313" key="17">
    <source>
        <dbReference type="Proteomes" id="UP001168552"/>
    </source>
</evidence>
<comment type="similarity">
    <text evidence="2 13">Belongs to the OXA1/ALB3/YidC family. Type 1 subfamily.</text>
</comment>
<dbReference type="PANTHER" id="PTHR12428">
    <property type="entry name" value="OXA1"/>
    <property type="match status" value="1"/>
</dbReference>
<dbReference type="RefSeq" id="WP_320003786.1">
    <property type="nucleotide sequence ID" value="NZ_JAUHJS010000003.1"/>
</dbReference>
<evidence type="ECO:0000256" key="8">
    <source>
        <dbReference type="ARBA" id="ARBA00022989"/>
    </source>
</evidence>
<feature type="transmembrane region" description="Helical" evidence="13">
    <location>
        <begin position="517"/>
        <end position="540"/>
    </location>
</feature>
<evidence type="ECO:0000256" key="6">
    <source>
        <dbReference type="ARBA" id="ARBA00022692"/>
    </source>
</evidence>
<evidence type="ECO:0000256" key="9">
    <source>
        <dbReference type="ARBA" id="ARBA00023136"/>
    </source>
</evidence>
<feature type="domain" description="Membrane insertase YidC/Oxa/ALB C-terminal" evidence="14">
    <location>
        <begin position="361"/>
        <end position="553"/>
    </location>
</feature>
<feature type="domain" description="Membrane insertase YidC N-terminal" evidence="15">
    <location>
        <begin position="82"/>
        <end position="346"/>
    </location>
</feature>
<evidence type="ECO:0000256" key="7">
    <source>
        <dbReference type="ARBA" id="ARBA00022927"/>
    </source>
</evidence>
<comment type="function">
    <text evidence="13">Required for the insertion and/or proper folding and/or complex formation of integral membrane proteins into the membrane. Involved in integration of membrane proteins that insert both dependently and independently of the Sec translocase complex, as well as at least some lipoproteins. Aids folding of multispanning membrane proteins.</text>
</comment>
<dbReference type="Proteomes" id="UP001168552">
    <property type="component" value="Unassembled WGS sequence"/>
</dbReference>
<protein>
    <recommendedName>
        <fullName evidence="3 13">Membrane protein insertase YidC</fullName>
    </recommendedName>
    <alternativeName>
        <fullName evidence="12 13">Foldase YidC</fullName>
    </alternativeName>
    <alternativeName>
        <fullName evidence="11 13">Membrane integrase YidC</fullName>
    </alternativeName>
    <alternativeName>
        <fullName evidence="13">Membrane protein YidC</fullName>
    </alternativeName>
</protein>
<evidence type="ECO:0000259" key="14">
    <source>
        <dbReference type="Pfam" id="PF02096"/>
    </source>
</evidence>
<evidence type="ECO:0000256" key="1">
    <source>
        <dbReference type="ARBA" id="ARBA00004429"/>
    </source>
</evidence>
<gene>
    <name evidence="13 16" type="primary">yidC</name>
    <name evidence="16" type="ORF">QWY31_07095</name>
</gene>
<name>A0ABT8F4C9_9BACT</name>
<evidence type="ECO:0000256" key="5">
    <source>
        <dbReference type="ARBA" id="ARBA00022475"/>
    </source>
</evidence>
<dbReference type="NCBIfam" id="NF002356">
    <property type="entry name" value="PRK01318.2-3"/>
    <property type="match status" value="1"/>
</dbReference>
<dbReference type="InterPro" id="IPR038221">
    <property type="entry name" value="YidC_periplasmic_sf"/>
</dbReference>
<dbReference type="InterPro" id="IPR047196">
    <property type="entry name" value="YidC_ALB_C"/>
</dbReference>
<dbReference type="Pfam" id="PF14849">
    <property type="entry name" value="YidC_periplas"/>
    <property type="match status" value="1"/>
</dbReference>